<evidence type="ECO:0000313" key="1">
    <source>
        <dbReference type="EMBL" id="CAH2106731.1"/>
    </source>
</evidence>
<organism evidence="1 2">
    <name type="scientific">Euphydryas editha</name>
    <name type="common">Edith's checkerspot</name>
    <dbReference type="NCBI Taxonomy" id="104508"/>
    <lineage>
        <taxon>Eukaryota</taxon>
        <taxon>Metazoa</taxon>
        <taxon>Ecdysozoa</taxon>
        <taxon>Arthropoda</taxon>
        <taxon>Hexapoda</taxon>
        <taxon>Insecta</taxon>
        <taxon>Pterygota</taxon>
        <taxon>Neoptera</taxon>
        <taxon>Endopterygota</taxon>
        <taxon>Lepidoptera</taxon>
        <taxon>Glossata</taxon>
        <taxon>Ditrysia</taxon>
        <taxon>Papilionoidea</taxon>
        <taxon>Nymphalidae</taxon>
        <taxon>Nymphalinae</taxon>
        <taxon>Euphydryas</taxon>
    </lineage>
</organism>
<comment type="caution">
    <text evidence="1">The sequence shown here is derived from an EMBL/GenBank/DDBJ whole genome shotgun (WGS) entry which is preliminary data.</text>
</comment>
<proteinExistence type="predicted"/>
<name>A0AAU9VBT1_EUPED</name>
<gene>
    <name evidence="1" type="ORF">EEDITHA_LOCUS20826</name>
</gene>
<reference evidence="1" key="1">
    <citation type="submission" date="2022-03" db="EMBL/GenBank/DDBJ databases">
        <authorList>
            <person name="Tunstrom K."/>
        </authorList>
    </citation>
    <scope>NUCLEOTIDE SEQUENCE</scope>
</reference>
<evidence type="ECO:0000313" key="2">
    <source>
        <dbReference type="Proteomes" id="UP001153954"/>
    </source>
</evidence>
<protein>
    <submittedName>
        <fullName evidence="1">Uncharacterized protein</fullName>
    </submittedName>
</protein>
<dbReference type="Proteomes" id="UP001153954">
    <property type="component" value="Unassembled WGS sequence"/>
</dbReference>
<dbReference type="EMBL" id="CAKOGL010000029">
    <property type="protein sequence ID" value="CAH2106731.1"/>
    <property type="molecule type" value="Genomic_DNA"/>
</dbReference>
<accession>A0AAU9VBT1</accession>
<dbReference type="AlphaFoldDB" id="A0AAU9VBT1"/>
<keyword evidence="2" id="KW-1185">Reference proteome</keyword>
<sequence length="74" mass="7908">MTCSRHSGTMLHAANQPSLTCKGSGGEGAGTWYRCGGGVGVCHVTPRSDAMWACGARARRFATCNYSHHIFVNY</sequence>